<evidence type="ECO:0000313" key="1">
    <source>
        <dbReference type="EMBL" id="SOQ52675.1"/>
    </source>
</evidence>
<organism evidence="1">
    <name type="scientific">Spodoptera frugiperda</name>
    <name type="common">Fall armyworm</name>
    <dbReference type="NCBI Taxonomy" id="7108"/>
    <lineage>
        <taxon>Eukaryota</taxon>
        <taxon>Metazoa</taxon>
        <taxon>Ecdysozoa</taxon>
        <taxon>Arthropoda</taxon>
        <taxon>Hexapoda</taxon>
        <taxon>Insecta</taxon>
        <taxon>Pterygota</taxon>
        <taxon>Neoptera</taxon>
        <taxon>Endopterygota</taxon>
        <taxon>Lepidoptera</taxon>
        <taxon>Glossata</taxon>
        <taxon>Ditrysia</taxon>
        <taxon>Noctuoidea</taxon>
        <taxon>Noctuidae</taxon>
        <taxon>Amphipyrinae</taxon>
        <taxon>Spodoptera</taxon>
    </lineage>
</organism>
<dbReference type="EMBL" id="ODYU01008778">
    <property type="protein sequence ID" value="SOQ52675.1"/>
    <property type="molecule type" value="Genomic_DNA"/>
</dbReference>
<gene>
    <name evidence="1" type="ORF">SFRICE_040127</name>
</gene>
<reference evidence="1" key="1">
    <citation type="submission" date="2016-07" db="EMBL/GenBank/DDBJ databases">
        <authorList>
            <person name="Bretaudeau A."/>
        </authorList>
    </citation>
    <scope>NUCLEOTIDE SEQUENCE</scope>
    <source>
        <strain evidence="1">Rice</strain>
        <tissue evidence="1">Whole body</tissue>
    </source>
</reference>
<protein>
    <submittedName>
        <fullName evidence="1">SFRICE_040127</fullName>
    </submittedName>
</protein>
<accession>A0A2H1WHY1</accession>
<sequence>MEDDNSFRIQTHIKLEGTSNWNIWKFQTIVLLRSQGLLEVTDGSSVKSEEAVEKAAWEKKDAKAQSWLVTRIEYEQKSETSVHIVQQRFFQYKYEEGTAMSIFLSKIEELRNQLKQMGEDISEKIVIIA</sequence>
<name>A0A2H1WHY1_SPOFR</name>
<proteinExistence type="predicted"/>
<dbReference type="Pfam" id="PF14223">
    <property type="entry name" value="Retrotran_gag_2"/>
    <property type="match status" value="1"/>
</dbReference>
<dbReference type="AlphaFoldDB" id="A0A2H1WHY1"/>